<organism evidence="1 2">
    <name type="scientific">Adineta steineri</name>
    <dbReference type="NCBI Taxonomy" id="433720"/>
    <lineage>
        <taxon>Eukaryota</taxon>
        <taxon>Metazoa</taxon>
        <taxon>Spiralia</taxon>
        <taxon>Gnathifera</taxon>
        <taxon>Rotifera</taxon>
        <taxon>Eurotatoria</taxon>
        <taxon>Bdelloidea</taxon>
        <taxon>Adinetida</taxon>
        <taxon>Adinetidae</taxon>
        <taxon>Adineta</taxon>
    </lineage>
</organism>
<comment type="caution">
    <text evidence="1">The sequence shown here is derived from an EMBL/GenBank/DDBJ whole genome shotgun (WGS) entry which is preliminary data.</text>
</comment>
<accession>A0A813Q0I6</accession>
<evidence type="ECO:0000313" key="2">
    <source>
        <dbReference type="Proteomes" id="UP000663832"/>
    </source>
</evidence>
<dbReference type="OrthoDB" id="57679at2759"/>
<dbReference type="Proteomes" id="UP000663832">
    <property type="component" value="Unassembled WGS sequence"/>
</dbReference>
<dbReference type="EMBL" id="CAJNOM010000005">
    <property type="protein sequence ID" value="CAF0757042.1"/>
    <property type="molecule type" value="Genomic_DNA"/>
</dbReference>
<proteinExistence type="predicted"/>
<sequence length="245" mass="28000">MFKNNEYAANAGVVNGFPPAYSRHQHACLTLNMTDRLRLIQFPTTIIDIIRQTILNSWRQGIQKEKTYAGAYEFKFKGMPWYGQGAEAVESRFMMMSVLSALHHQGWYLLMSTDISKKQADKDSLIFQLGTPPPPTLFFSVSFNELDKLRLIGAPPELIPAVQQIIGTSEIQREEWVYSQAAYQFKLRGHPWLGSGEEAVTSRIKLLNLLDCFASYGWQLHATVDMSLGHDGSETDTWFFRRIQQ</sequence>
<reference evidence="1" key="1">
    <citation type="submission" date="2021-02" db="EMBL/GenBank/DDBJ databases">
        <authorList>
            <person name="Nowell W R."/>
        </authorList>
    </citation>
    <scope>NUCLEOTIDE SEQUENCE</scope>
</reference>
<protein>
    <submittedName>
        <fullName evidence="1">Uncharacterized protein</fullName>
    </submittedName>
</protein>
<dbReference type="AlphaFoldDB" id="A0A813Q0I6"/>
<name>A0A813Q0I6_9BILA</name>
<dbReference type="PANTHER" id="PTHR38696">
    <property type="entry name" value="MEDIATOR OF RNA POLYMERASE II TRANSCRIPTION SUBUNIT 13"/>
    <property type="match status" value="1"/>
</dbReference>
<evidence type="ECO:0000313" key="1">
    <source>
        <dbReference type="EMBL" id="CAF0757042.1"/>
    </source>
</evidence>
<gene>
    <name evidence="1" type="ORF">QVE165_LOCUS1839</name>
</gene>
<keyword evidence="2" id="KW-1185">Reference proteome</keyword>
<dbReference type="PANTHER" id="PTHR38696:SF1">
    <property type="entry name" value="MEDIATOR OF RNA POLYMERASE II TRANSCRIPTION SUBUNIT 13"/>
    <property type="match status" value="1"/>
</dbReference>